<dbReference type="RefSeq" id="WP_310011339.1">
    <property type="nucleotide sequence ID" value="NZ_JAVDSJ010000005.1"/>
</dbReference>
<dbReference type="EMBL" id="JAVDSJ010000005">
    <property type="protein sequence ID" value="MDR6585521.1"/>
    <property type="molecule type" value="Genomic_DNA"/>
</dbReference>
<accession>A0ABU1PHV1</accession>
<evidence type="ECO:0000313" key="2">
    <source>
        <dbReference type="Proteomes" id="UP001260715"/>
    </source>
</evidence>
<comment type="caution">
    <text evidence="1">The sequence shown here is derived from an EMBL/GenBank/DDBJ whole genome shotgun (WGS) entry which is preliminary data.</text>
</comment>
<reference evidence="1 2" key="1">
    <citation type="submission" date="2023-07" db="EMBL/GenBank/DDBJ databases">
        <title>Sorghum-associated microbial communities from plants grown in Nebraska, USA.</title>
        <authorList>
            <person name="Schachtman D."/>
        </authorList>
    </citation>
    <scope>NUCLEOTIDE SEQUENCE [LARGE SCALE GENOMIC DNA]</scope>
    <source>
        <strain evidence="1 2">596</strain>
    </source>
</reference>
<proteinExistence type="predicted"/>
<sequence length="129" mass="14973">MNISRVLDRYIGRRYDPAAFDCADLAVLLQRDLFDKQIAMPADRARRLAPAAAIERYRAELGRPIERDEIRDGDVVLIRSDFIHIGTLFHVNGAWRVLHNSRSLGGVWLHRLSDLPVLNLFIEGYYRWN</sequence>
<dbReference type="Gene3D" id="3.90.1720.10">
    <property type="entry name" value="endopeptidase domain like (from Nostoc punctiforme)"/>
    <property type="match status" value="1"/>
</dbReference>
<organism evidence="1 2">
    <name type="scientific">Herbaspirillum frisingense</name>
    <dbReference type="NCBI Taxonomy" id="92645"/>
    <lineage>
        <taxon>Bacteria</taxon>
        <taxon>Pseudomonadati</taxon>
        <taxon>Pseudomonadota</taxon>
        <taxon>Betaproteobacteria</taxon>
        <taxon>Burkholderiales</taxon>
        <taxon>Oxalobacteraceae</taxon>
        <taxon>Herbaspirillum</taxon>
    </lineage>
</organism>
<keyword evidence="2" id="KW-1185">Reference proteome</keyword>
<protein>
    <recommendedName>
        <fullName evidence="3">NlpC/P60 domain-containing protein</fullName>
    </recommendedName>
</protein>
<evidence type="ECO:0008006" key="3">
    <source>
        <dbReference type="Google" id="ProtNLM"/>
    </source>
</evidence>
<dbReference type="Proteomes" id="UP001260715">
    <property type="component" value="Unassembled WGS sequence"/>
</dbReference>
<name>A0ABU1PHV1_9BURK</name>
<evidence type="ECO:0000313" key="1">
    <source>
        <dbReference type="EMBL" id="MDR6585521.1"/>
    </source>
</evidence>
<gene>
    <name evidence="1" type="ORF">J2W50_003739</name>
</gene>